<comment type="caution">
    <text evidence="1">The sequence shown here is derived from an EMBL/GenBank/DDBJ whole genome shotgun (WGS) entry which is preliminary data.</text>
</comment>
<keyword evidence="2" id="KW-1185">Reference proteome</keyword>
<organism evidence="1 2">
    <name type="scientific">Niabella ginsengisoli</name>
    <dbReference type="NCBI Taxonomy" id="522298"/>
    <lineage>
        <taxon>Bacteria</taxon>
        <taxon>Pseudomonadati</taxon>
        <taxon>Bacteroidota</taxon>
        <taxon>Chitinophagia</taxon>
        <taxon>Chitinophagales</taxon>
        <taxon>Chitinophagaceae</taxon>
        <taxon>Niabella</taxon>
    </lineage>
</organism>
<dbReference type="RefSeq" id="WP_240832156.1">
    <property type="nucleotide sequence ID" value="NZ_JAKWBL010000004.1"/>
</dbReference>
<name>A0ABS9SP63_9BACT</name>
<proteinExistence type="predicted"/>
<dbReference type="Proteomes" id="UP001202248">
    <property type="component" value="Unassembled WGS sequence"/>
</dbReference>
<evidence type="ECO:0008006" key="3">
    <source>
        <dbReference type="Google" id="ProtNLM"/>
    </source>
</evidence>
<sequence>MKVKFILVNYCLTILLLANWLSLFAQQQIKVGPLFVTVEDSTQIPYLKYDGNTVVDIRTASTEQKINIYRYEKLTTINKEGQWYDAFWSFRNPKYSIVASFEPNKDEIYVSEINGHGYLVNGTAYVEFANVLIDKSNANDYRYHVVKNDKEEIVSWKKPDQFIKTKDGKFSYAYLGKFEYSPKQQIKIEIYNVKNYADRSTMYVEWVEVEKPVISGDVMYTTRNLHGIFAASVIGINPIFQKAKNFSFDDFKKASIWLIRSASAIQHFNPLIRCLKFRLPHTIVNLFQHLFTL</sequence>
<gene>
    <name evidence="1" type="ORF">MKP09_20605</name>
</gene>
<evidence type="ECO:0000313" key="2">
    <source>
        <dbReference type="Proteomes" id="UP001202248"/>
    </source>
</evidence>
<reference evidence="1 2" key="1">
    <citation type="submission" date="2022-02" db="EMBL/GenBank/DDBJ databases">
        <authorList>
            <person name="Min J."/>
        </authorList>
    </citation>
    <scope>NUCLEOTIDE SEQUENCE [LARGE SCALE GENOMIC DNA]</scope>
    <source>
        <strain evidence="1 2">GR10-1</strain>
    </source>
</reference>
<accession>A0ABS9SP63</accession>
<evidence type="ECO:0000313" key="1">
    <source>
        <dbReference type="EMBL" id="MCH5600145.1"/>
    </source>
</evidence>
<dbReference type="EMBL" id="JAKWBL010000004">
    <property type="protein sequence ID" value="MCH5600145.1"/>
    <property type="molecule type" value="Genomic_DNA"/>
</dbReference>
<protein>
    <recommendedName>
        <fullName evidence="3">DUF3857 domain-containing protein</fullName>
    </recommendedName>
</protein>